<keyword evidence="9" id="KW-1185">Reference proteome</keyword>
<evidence type="ECO:0000256" key="3">
    <source>
        <dbReference type="ARBA" id="ARBA00022771"/>
    </source>
</evidence>
<name>A0A5N4AR53_PHOPY</name>
<keyword evidence="3 5" id="KW-0863">Zinc-finger</keyword>
<dbReference type="InterPro" id="IPR013087">
    <property type="entry name" value="Znf_C2H2_type"/>
</dbReference>
<proteinExistence type="predicted"/>
<feature type="compositionally biased region" description="Low complexity" evidence="6">
    <location>
        <begin position="186"/>
        <end position="199"/>
    </location>
</feature>
<gene>
    <name evidence="8" type="ORF">PPYR_07694</name>
</gene>
<keyword evidence="1" id="KW-0479">Metal-binding</keyword>
<dbReference type="GO" id="GO:0005634">
    <property type="term" value="C:nucleus"/>
    <property type="evidence" value="ECO:0007669"/>
    <property type="project" value="TreeGrafter"/>
</dbReference>
<dbReference type="PANTHER" id="PTHR24379">
    <property type="entry name" value="KRAB AND ZINC FINGER DOMAIN-CONTAINING"/>
    <property type="match status" value="1"/>
</dbReference>
<accession>A0A5N4AR53</accession>
<comment type="caution">
    <text evidence="8">The sequence shown here is derived from an EMBL/GenBank/DDBJ whole genome shotgun (WGS) entry which is preliminary data.</text>
</comment>
<evidence type="ECO:0000256" key="4">
    <source>
        <dbReference type="ARBA" id="ARBA00022833"/>
    </source>
</evidence>
<dbReference type="SMART" id="SM00355">
    <property type="entry name" value="ZnF_C2H2"/>
    <property type="match status" value="5"/>
</dbReference>
<evidence type="ECO:0000256" key="1">
    <source>
        <dbReference type="ARBA" id="ARBA00022723"/>
    </source>
</evidence>
<dbReference type="GO" id="GO:0000977">
    <property type="term" value="F:RNA polymerase II transcription regulatory region sequence-specific DNA binding"/>
    <property type="evidence" value="ECO:0007669"/>
    <property type="project" value="TreeGrafter"/>
</dbReference>
<dbReference type="PANTHER" id="PTHR24379:SF127">
    <property type="entry name" value="BLOODY FINGERS-RELATED"/>
    <property type="match status" value="1"/>
</dbReference>
<dbReference type="OrthoDB" id="6365676at2759"/>
<evidence type="ECO:0000259" key="7">
    <source>
        <dbReference type="PROSITE" id="PS50157"/>
    </source>
</evidence>
<evidence type="ECO:0000256" key="5">
    <source>
        <dbReference type="PROSITE-ProRule" id="PRU00042"/>
    </source>
</evidence>
<dbReference type="GO" id="GO:0008270">
    <property type="term" value="F:zinc ion binding"/>
    <property type="evidence" value="ECO:0007669"/>
    <property type="project" value="UniProtKB-KW"/>
</dbReference>
<evidence type="ECO:0000256" key="6">
    <source>
        <dbReference type="SAM" id="MobiDB-lite"/>
    </source>
</evidence>
<feature type="compositionally biased region" description="Polar residues" evidence="6">
    <location>
        <begin position="201"/>
        <end position="216"/>
    </location>
</feature>
<dbReference type="InParanoid" id="A0A5N4AR53"/>
<feature type="region of interest" description="Disordered" evidence="6">
    <location>
        <begin position="155"/>
        <end position="219"/>
    </location>
</feature>
<keyword evidence="4" id="KW-0862">Zinc</keyword>
<evidence type="ECO:0000313" key="9">
    <source>
        <dbReference type="Proteomes" id="UP000327044"/>
    </source>
</evidence>
<protein>
    <recommendedName>
        <fullName evidence="7">C2H2-type domain-containing protein</fullName>
    </recommendedName>
</protein>
<keyword evidence="2" id="KW-0677">Repeat</keyword>
<dbReference type="Gene3D" id="3.30.160.60">
    <property type="entry name" value="Classic Zinc Finger"/>
    <property type="match status" value="1"/>
</dbReference>
<dbReference type="PROSITE" id="PS50157">
    <property type="entry name" value="ZINC_FINGER_C2H2_2"/>
    <property type="match status" value="1"/>
</dbReference>
<dbReference type="AlphaFoldDB" id="A0A5N4AR53"/>
<feature type="domain" description="C2H2-type" evidence="7">
    <location>
        <begin position="384"/>
        <end position="412"/>
    </location>
</feature>
<dbReference type="PROSITE" id="PS00028">
    <property type="entry name" value="ZINC_FINGER_C2H2_1"/>
    <property type="match status" value="2"/>
</dbReference>
<sequence length="494" mass="57976">MDNPELEDIAVFCFLCKKGNISLVDIRYKTDRNSVKENLMELYGDAVETYLGCVDLVCWNCAHIVESMAFLKRHLYEVIVDHHVSVQVHDKPGTRVFDVSSTWSYLNFDNPPDSAASPNDLLMVTGSIPYVERCDNFETNFHRYRYDTPALDREVQRVTSRSRSRRKGHNWTRKKGSQNRHNSLHSRTLSRYSYTSRGSKTSRVTAVSGTSRTSASSRKKHLQDSLKKYLGSAVGDLFYRNASLSRFSREYLKKNYLKESADLYELDDIVPENSLSIRTRFATKIRNELMFEYNQLIYECPHSECGFTEFNIEKLTTHRVEVHKEMAMFLCEQCNFYYISQKDLDKHIDVHFKTFLAYCIYCWAEYRNKRSYEAHLNEHLLYSYPCSYCDKFFLSKKQKEIHVKVDHSDPDKRVRKPKRQLILDRIDKVIETESDCEQRESTNQSSEFVVKILCQHGNEEEARAVEDNFEETDMVIDTSLNLETETINFDDIMS</sequence>
<dbReference type="EMBL" id="VVIM01000005">
    <property type="protein sequence ID" value="KAB0799814.1"/>
    <property type="molecule type" value="Genomic_DNA"/>
</dbReference>
<feature type="compositionally biased region" description="Basic residues" evidence="6">
    <location>
        <begin position="160"/>
        <end position="184"/>
    </location>
</feature>
<organism evidence="8 9">
    <name type="scientific">Photinus pyralis</name>
    <name type="common">Common eastern firefly</name>
    <name type="synonym">Lampyris pyralis</name>
    <dbReference type="NCBI Taxonomy" id="7054"/>
    <lineage>
        <taxon>Eukaryota</taxon>
        <taxon>Metazoa</taxon>
        <taxon>Ecdysozoa</taxon>
        <taxon>Arthropoda</taxon>
        <taxon>Hexapoda</taxon>
        <taxon>Insecta</taxon>
        <taxon>Pterygota</taxon>
        <taxon>Neoptera</taxon>
        <taxon>Endopterygota</taxon>
        <taxon>Coleoptera</taxon>
        <taxon>Polyphaga</taxon>
        <taxon>Elateriformia</taxon>
        <taxon>Elateroidea</taxon>
        <taxon>Lampyridae</taxon>
        <taxon>Lampyrinae</taxon>
        <taxon>Photinus</taxon>
    </lineage>
</organism>
<reference evidence="8 9" key="1">
    <citation type="journal article" date="2018" name="Elife">
        <title>Firefly genomes illuminate parallel origins of bioluminescence in beetles.</title>
        <authorList>
            <person name="Fallon T.R."/>
            <person name="Lower S.E."/>
            <person name="Chang C.H."/>
            <person name="Bessho-Uehara M."/>
            <person name="Martin G.J."/>
            <person name="Bewick A.J."/>
            <person name="Behringer M."/>
            <person name="Debat H.J."/>
            <person name="Wong I."/>
            <person name="Day J.C."/>
            <person name="Suvorov A."/>
            <person name="Silva C.J."/>
            <person name="Stanger-Hall K.F."/>
            <person name="Hall D.W."/>
            <person name="Schmitz R.J."/>
            <person name="Nelson D.R."/>
            <person name="Lewis S.M."/>
            <person name="Shigenobu S."/>
            <person name="Bybee S.M."/>
            <person name="Larracuente A.M."/>
            <person name="Oba Y."/>
            <person name="Weng J.K."/>
        </authorList>
    </citation>
    <scope>NUCLEOTIDE SEQUENCE [LARGE SCALE GENOMIC DNA]</scope>
    <source>
        <strain evidence="8">1611_PpyrPB1</strain>
        <tissue evidence="8">Whole body</tissue>
    </source>
</reference>
<evidence type="ECO:0000256" key="2">
    <source>
        <dbReference type="ARBA" id="ARBA00022737"/>
    </source>
</evidence>
<evidence type="ECO:0000313" key="8">
    <source>
        <dbReference type="EMBL" id="KAB0799814.1"/>
    </source>
</evidence>
<dbReference type="GO" id="GO:0000981">
    <property type="term" value="F:DNA-binding transcription factor activity, RNA polymerase II-specific"/>
    <property type="evidence" value="ECO:0007669"/>
    <property type="project" value="TreeGrafter"/>
</dbReference>
<dbReference type="Proteomes" id="UP000327044">
    <property type="component" value="Unassembled WGS sequence"/>
</dbReference>